<evidence type="ECO:0000313" key="1">
    <source>
        <dbReference type="EMBL" id="GBO30154.1"/>
    </source>
</evidence>
<protein>
    <submittedName>
        <fullName evidence="1">Uncharacterized protein</fullName>
    </submittedName>
</protein>
<name>A0A4Y2W0W3_ARAVE</name>
<dbReference type="Proteomes" id="UP000499080">
    <property type="component" value="Unassembled WGS sequence"/>
</dbReference>
<dbReference type="AlphaFoldDB" id="A0A4Y2W0W3"/>
<gene>
    <name evidence="1" type="ORF">AVEN_16136_1</name>
</gene>
<accession>A0A4Y2W0W3</accession>
<sequence length="142" mass="15155">CWSWFEEGPAGPGLRRDCWVPGLVRTAGFQAHGCGVLVVSDTRFSSFGGTAGFQAQGTAGFPELREDSWVAGPNPITEDPSAIGSLRDKIYVWSPTSAADVHGSFGEGASSGVDPVIDLVQNYDVDPKYLLAFSYMHVISLN</sequence>
<comment type="caution">
    <text evidence="1">The sequence shown here is derived from an EMBL/GenBank/DDBJ whole genome shotgun (WGS) entry which is preliminary data.</text>
</comment>
<dbReference type="EMBL" id="BGPR01053332">
    <property type="protein sequence ID" value="GBO30154.1"/>
    <property type="molecule type" value="Genomic_DNA"/>
</dbReference>
<evidence type="ECO:0000313" key="2">
    <source>
        <dbReference type="Proteomes" id="UP000499080"/>
    </source>
</evidence>
<feature type="non-terminal residue" evidence="1">
    <location>
        <position position="1"/>
    </location>
</feature>
<reference evidence="1 2" key="1">
    <citation type="journal article" date="2019" name="Sci. Rep.">
        <title>Orb-weaving spider Araneus ventricosus genome elucidates the spidroin gene catalogue.</title>
        <authorList>
            <person name="Kono N."/>
            <person name="Nakamura H."/>
            <person name="Ohtoshi R."/>
            <person name="Moran D.A.P."/>
            <person name="Shinohara A."/>
            <person name="Yoshida Y."/>
            <person name="Fujiwara M."/>
            <person name="Mori M."/>
            <person name="Tomita M."/>
            <person name="Arakawa K."/>
        </authorList>
    </citation>
    <scope>NUCLEOTIDE SEQUENCE [LARGE SCALE GENOMIC DNA]</scope>
</reference>
<keyword evidence="2" id="KW-1185">Reference proteome</keyword>
<organism evidence="1 2">
    <name type="scientific">Araneus ventricosus</name>
    <name type="common">Orbweaver spider</name>
    <name type="synonym">Epeira ventricosa</name>
    <dbReference type="NCBI Taxonomy" id="182803"/>
    <lineage>
        <taxon>Eukaryota</taxon>
        <taxon>Metazoa</taxon>
        <taxon>Ecdysozoa</taxon>
        <taxon>Arthropoda</taxon>
        <taxon>Chelicerata</taxon>
        <taxon>Arachnida</taxon>
        <taxon>Araneae</taxon>
        <taxon>Araneomorphae</taxon>
        <taxon>Entelegynae</taxon>
        <taxon>Araneoidea</taxon>
        <taxon>Araneidae</taxon>
        <taxon>Araneus</taxon>
    </lineage>
</organism>
<proteinExistence type="predicted"/>